<feature type="transmembrane region" description="Helical" evidence="24">
    <location>
        <begin position="73"/>
        <end position="95"/>
    </location>
</feature>
<evidence type="ECO:0000256" key="13">
    <source>
        <dbReference type="ARBA" id="ARBA00022989"/>
    </source>
</evidence>
<comment type="catalytic activity">
    <reaction evidence="1">
        <text>a 1,2-diacyl-sn-glycero-3-phosphate + CTP + H(+) = a CDP-1,2-diacyl-sn-glycerol + diphosphate</text>
        <dbReference type="Rhea" id="RHEA:16229"/>
        <dbReference type="ChEBI" id="CHEBI:15378"/>
        <dbReference type="ChEBI" id="CHEBI:33019"/>
        <dbReference type="ChEBI" id="CHEBI:37563"/>
        <dbReference type="ChEBI" id="CHEBI:58332"/>
        <dbReference type="ChEBI" id="CHEBI:58608"/>
        <dbReference type="EC" id="2.7.7.41"/>
    </reaction>
</comment>
<dbReference type="EC" id="2.7.7.41" evidence="6"/>
<keyword evidence="11 24" id="KW-0812">Transmembrane</keyword>
<keyword evidence="17" id="KW-1208">Phospholipid metabolism</keyword>
<feature type="transmembrane region" description="Helical" evidence="24">
    <location>
        <begin position="107"/>
        <end position="126"/>
    </location>
</feature>
<proteinExistence type="inferred from homology"/>
<evidence type="ECO:0000256" key="9">
    <source>
        <dbReference type="ARBA" id="ARBA00022516"/>
    </source>
</evidence>
<evidence type="ECO:0000256" key="1">
    <source>
        <dbReference type="ARBA" id="ARBA00001698"/>
    </source>
</evidence>
<evidence type="ECO:0000256" key="2">
    <source>
        <dbReference type="ARBA" id="ARBA00004651"/>
    </source>
</evidence>
<gene>
    <name evidence="25" type="primary">cdsA</name>
    <name evidence="25" type="ORF">NCTC4824_02635</name>
</gene>
<evidence type="ECO:0000256" key="18">
    <source>
        <dbReference type="ARBA" id="ARBA00029893"/>
    </source>
</evidence>
<keyword evidence="10 25" id="KW-0808">Transferase</keyword>
<accession>A0A2X4WRE9</accession>
<evidence type="ECO:0000256" key="15">
    <source>
        <dbReference type="ARBA" id="ARBA00023136"/>
    </source>
</evidence>
<evidence type="ECO:0000256" key="6">
    <source>
        <dbReference type="ARBA" id="ARBA00012487"/>
    </source>
</evidence>
<dbReference type="GO" id="GO:0004605">
    <property type="term" value="F:phosphatidate cytidylyltransferase activity"/>
    <property type="evidence" value="ECO:0007669"/>
    <property type="project" value="UniProtKB-EC"/>
</dbReference>
<evidence type="ECO:0000256" key="11">
    <source>
        <dbReference type="ARBA" id="ARBA00022692"/>
    </source>
</evidence>
<keyword evidence="9" id="KW-0444">Lipid biosynthesis</keyword>
<evidence type="ECO:0000256" key="19">
    <source>
        <dbReference type="ARBA" id="ARBA00031825"/>
    </source>
</evidence>
<evidence type="ECO:0000256" key="4">
    <source>
        <dbReference type="ARBA" id="ARBA00005189"/>
    </source>
</evidence>
<protein>
    <recommendedName>
        <fullName evidence="7">Phosphatidate cytidylyltransferase</fullName>
        <ecNumber evidence="6">2.7.7.41</ecNumber>
    </recommendedName>
    <alternativeName>
        <fullName evidence="20">CDP-DAG synthase</fullName>
    </alternativeName>
    <alternativeName>
        <fullName evidence="22">CDP-DG synthase</fullName>
    </alternativeName>
    <alternativeName>
        <fullName evidence="18">CDP-diacylglycerol synthase</fullName>
    </alternativeName>
    <alternativeName>
        <fullName evidence="21">CDP-diglyceride pyrophosphorylase</fullName>
    </alternativeName>
    <alternativeName>
        <fullName evidence="23">CDP-diglyceride synthase</fullName>
    </alternativeName>
    <alternativeName>
        <fullName evidence="19">CTP:phosphatidate cytidylyltransferase</fullName>
    </alternativeName>
</protein>
<dbReference type="Proteomes" id="UP000249134">
    <property type="component" value="Chromosome 1"/>
</dbReference>
<sequence>MKQRIISAVVAIAIFLPLVFWGGWAFLILAYAMATVGLYEIFKMRKLSLTSGQGIISLLLLWILLLPQHLFDAMIFAGWTKLEVMAIGVLLYLAYTVVVKNRFTFDDVGSSLFSVLYIGIGFYFIVLTREAGLVYLLYALFVVWVTDSGAYFIGKAIGKRKLWPDISPNKTVEGFIGGIVAALAVAILFAVFTNIQIPLFKLMLITIVLSIFGQIGDLAESALKRHYGVKDSGNIMPGHGGILDRCDSWLFVLPLFYLLYTII</sequence>
<name>A0A2X4WRE9_LEDLE</name>
<evidence type="ECO:0000313" key="26">
    <source>
        <dbReference type="Proteomes" id="UP000249134"/>
    </source>
</evidence>
<feature type="transmembrane region" description="Helical" evidence="24">
    <location>
        <begin position="46"/>
        <end position="67"/>
    </location>
</feature>
<dbReference type="RefSeq" id="WP_066139583.1">
    <property type="nucleotide sequence ID" value="NZ_CBCSGM010000001.1"/>
</dbReference>
<comment type="similarity">
    <text evidence="5">Belongs to the CDS family.</text>
</comment>
<evidence type="ECO:0000256" key="16">
    <source>
        <dbReference type="ARBA" id="ARBA00023209"/>
    </source>
</evidence>
<evidence type="ECO:0000313" key="25">
    <source>
        <dbReference type="EMBL" id="SQI60200.1"/>
    </source>
</evidence>
<evidence type="ECO:0000256" key="23">
    <source>
        <dbReference type="ARBA" id="ARBA00033406"/>
    </source>
</evidence>
<evidence type="ECO:0000256" key="21">
    <source>
        <dbReference type="ARBA" id="ARBA00032396"/>
    </source>
</evidence>
<dbReference type="AlphaFoldDB" id="A0A2X4WRE9"/>
<evidence type="ECO:0000256" key="5">
    <source>
        <dbReference type="ARBA" id="ARBA00010185"/>
    </source>
</evidence>
<comment type="pathway">
    <text evidence="3">Phospholipid metabolism; CDP-diacylglycerol biosynthesis; CDP-diacylglycerol from sn-glycerol 3-phosphate: step 3/3.</text>
</comment>
<dbReference type="KEGG" id="blen:NCTC4824_02635"/>
<evidence type="ECO:0000256" key="20">
    <source>
        <dbReference type="ARBA" id="ARBA00032253"/>
    </source>
</evidence>
<evidence type="ECO:0000256" key="8">
    <source>
        <dbReference type="ARBA" id="ARBA00022475"/>
    </source>
</evidence>
<feature type="transmembrane region" description="Helical" evidence="24">
    <location>
        <begin position="199"/>
        <end position="219"/>
    </location>
</feature>
<feature type="transmembrane region" description="Helical" evidence="24">
    <location>
        <begin position="174"/>
        <end position="193"/>
    </location>
</feature>
<dbReference type="GO" id="GO:0016024">
    <property type="term" value="P:CDP-diacylglycerol biosynthetic process"/>
    <property type="evidence" value="ECO:0007669"/>
    <property type="project" value="TreeGrafter"/>
</dbReference>
<evidence type="ECO:0000256" key="24">
    <source>
        <dbReference type="SAM" id="Phobius"/>
    </source>
</evidence>
<feature type="transmembrane region" description="Helical" evidence="24">
    <location>
        <begin position="6"/>
        <end position="34"/>
    </location>
</feature>
<reference evidence="25 26" key="1">
    <citation type="submission" date="2018-06" db="EMBL/GenBank/DDBJ databases">
        <authorList>
            <consortium name="Pathogen Informatics"/>
            <person name="Doyle S."/>
        </authorList>
    </citation>
    <scope>NUCLEOTIDE SEQUENCE [LARGE SCALE GENOMIC DNA]</scope>
    <source>
        <strain evidence="25 26">NCTC4824</strain>
    </source>
</reference>
<organism evidence="25 26">
    <name type="scientific">Lederbergia lenta</name>
    <name type="common">Bacillus lentus</name>
    <dbReference type="NCBI Taxonomy" id="1467"/>
    <lineage>
        <taxon>Bacteria</taxon>
        <taxon>Bacillati</taxon>
        <taxon>Bacillota</taxon>
        <taxon>Bacilli</taxon>
        <taxon>Bacillales</taxon>
        <taxon>Bacillaceae</taxon>
        <taxon>Lederbergia</taxon>
    </lineage>
</organism>
<keyword evidence="15 24" id="KW-0472">Membrane</keyword>
<dbReference type="Pfam" id="PF01148">
    <property type="entry name" value="CTP_transf_1"/>
    <property type="match status" value="1"/>
</dbReference>
<comment type="subcellular location">
    <subcellularLocation>
        <location evidence="2">Cell membrane</location>
        <topology evidence="2">Multi-pass membrane protein</topology>
    </subcellularLocation>
</comment>
<evidence type="ECO:0000256" key="12">
    <source>
        <dbReference type="ARBA" id="ARBA00022695"/>
    </source>
</evidence>
<dbReference type="GO" id="GO:0005886">
    <property type="term" value="C:plasma membrane"/>
    <property type="evidence" value="ECO:0007669"/>
    <property type="project" value="UniProtKB-SubCell"/>
</dbReference>
<feature type="transmembrane region" description="Helical" evidence="24">
    <location>
        <begin position="132"/>
        <end position="153"/>
    </location>
</feature>
<keyword evidence="14" id="KW-0443">Lipid metabolism</keyword>
<dbReference type="PANTHER" id="PTHR46382:SF1">
    <property type="entry name" value="PHOSPHATIDATE CYTIDYLYLTRANSFERASE"/>
    <property type="match status" value="1"/>
</dbReference>
<dbReference type="PANTHER" id="PTHR46382">
    <property type="entry name" value="PHOSPHATIDATE CYTIDYLYLTRANSFERASE"/>
    <property type="match status" value="1"/>
</dbReference>
<evidence type="ECO:0000256" key="3">
    <source>
        <dbReference type="ARBA" id="ARBA00005119"/>
    </source>
</evidence>
<comment type="pathway">
    <text evidence="4">Lipid metabolism.</text>
</comment>
<evidence type="ECO:0000256" key="10">
    <source>
        <dbReference type="ARBA" id="ARBA00022679"/>
    </source>
</evidence>
<evidence type="ECO:0000256" key="17">
    <source>
        <dbReference type="ARBA" id="ARBA00023264"/>
    </source>
</evidence>
<evidence type="ECO:0000256" key="22">
    <source>
        <dbReference type="ARBA" id="ARBA00032743"/>
    </source>
</evidence>
<keyword evidence="26" id="KW-1185">Reference proteome</keyword>
<keyword evidence="13 24" id="KW-1133">Transmembrane helix</keyword>
<evidence type="ECO:0000256" key="7">
    <source>
        <dbReference type="ARBA" id="ARBA00019373"/>
    </source>
</evidence>
<dbReference type="STRING" id="1348624.GCA_001591545_01684"/>
<dbReference type="EMBL" id="LS483476">
    <property type="protein sequence ID" value="SQI60200.1"/>
    <property type="molecule type" value="Genomic_DNA"/>
</dbReference>
<keyword evidence="8" id="KW-1003">Cell membrane</keyword>
<keyword evidence="12 25" id="KW-0548">Nucleotidyltransferase</keyword>
<keyword evidence="16" id="KW-0594">Phospholipid biosynthesis</keyword>
<evidence type="ECO:0000256" key="14">
    <source>
        <dbReference type="ARBA" id="ARBA00023098"/>
    </source>
</evidence>